<evidence type="ECO:0000256" key="4">
    <source>
        <dbReference type="ARBA" id="ARBA00022736"/>
    </source>
</evidence>
<evidence type="ECO:0000313" key="8">
    <source>
        <dbReference type="Proteomes" id="UP000262195"/>
    </source>
</evidence>
<dbReference type="EMBL" id="DQHO01000001">
    <property type="protein sequence ID" value="HCS93082.1"/>
    <property type="molecule type" value="Genomic_DNA"/>
</dbReference>
<dbReference type="HAMAP" id="MF_00734">
    <property type="entry name" value="LacD"/>
    <property type="match status" value="1"/>
</dbReference>
<protein>
    <recommendedName>
        <fullName evidence="6">Tagatose 1,6-diphosphate aldolase</fullName>
        <ecNumber evidence="6">4.1.2.40</ecNumber>
    </recommendedName>
    <alternativeName>
        <fullName evidence="6">D-tagatose-1,6-bisphosphate aldolase</fullName>
    </alternativeName>
    <alternativeName>
        <fullName evidence="6">Tagatose-bisphosphate aldolase</fullName>
    </alternativeName>
</protein>
<dbReference type="Gene3D" id="3.20.20.70">
    <property type="entry name" value="Aldolase class I"/>
    <property type="match status" value="1"/>
</dbReference>
<evidence type="ECO:0000313" key="7">
    <source>
        <dbReference type="EMBL" id="HCS93082.1"/>
    </source>
</evidence>
<dbReference type="Proteomes" id="UP000262195">
    <property type="component" value="Unassembled WGS sequence"/>
</dbReference>
<dbReference type="GO" id="GO:1902777">
    <property type="term" value="P:6-sulfoquinovose(1-) catabolic process"/>
    <property type="evidence" value="ECO:0007669"/>
    <property type="project" value="TreeGrafter"/>
</dbReference>
<keyword evidence="5 6" id="KW-0456">Lyase</keyword>
<organism evidence="7 8">
    <name type="scientific">Bavariicoccus seileri</name>
    <dbReference type="NCBI Taxonomy" id="549685"/>
    <lineage>
        <taxon>Bacteria</taxon>
        <taxon>Bacillati</taxon>
        <taxon>Bacillota</taxon>
        <taxon>Bacilli</taxon>
        <taxon>Lactobacillales</taxon>
        <taxon>Enterococcaceae</taxon>
        <taxon>Bavariicoccus</taxon>
    </lineage>
</organism>
<dbReference type="NCBIfam" id="NF003180">
    <property type="entry name" value="PRK04161.1"/>
    <property type="match status" value="1"/>
</dbReference>
<dbReference type="InterPro" id="IPR002915">
    <property type="entry name" value="DeoC/FbaB/LacD_aldolase"/>
</dbReference>
<dbReference type="InterPro" id="IPR005927">
    <property type="entry name" value="Tag_1.6-dipho_adolase"/>
</dbReference>
<dbReference type="NCBIfam" id="TIGR01232">
    <property type="entry name" value="lacD"/>
    <property type="match status" value="1"/>
</dbReference>
<dbReference type="EC" id="4.1.2.40" evidence="6"/>
<dbReference type="GO" id="GO:0061595">
    <property type="term" value="F:6-deoxy-6-sulfofructose-1-phosphate aldolase activity"/>
    <property type="evidence" value="ECO:0007669"/>
    <property type="project" value="TreeGrafter"/>
</dbReference>
<sequence>MTVTEGKKKYLEQLSDDRHVISALAIDQRGALKRMIGEHQDTEATDEQIVAFKEIISEELTPYASAILLDPEYGLPAAKKRAKSAGLLLAYEKTGYDATTPGRLPDILSIWSVKRLKEEEADACKFLLYYDVDEDPEVNNQKHAFIERIGSECTAEDLPFFLEIVTYDSKGLDGSSIEYAREKPHKVNEAIKEFSKDLYQIDVLKVEVPVNMNFVDGYNNGGEVAYSKEEASTYFKEQSDATNLPFIFLSAGVSATLFQETLKFAKESGSTFNGVLCGRATWAKSVEVFVKKGEEAARKWMQTEGKNNIEALNKVLSESAHPIKM</sequence>
<comment type="pathway">
    <text evidence="2 6">Carbohydrate metabolism; D-tagatose 6-phosphate degradation; D-glyceraldehyde 3-phosphate and glycerone phosphate from D-tagatose 6-phosphate: step 2/2.</text>
</comment>
<dbReference type="STRING" id="1121105.GCA_000421665_01931"/>
<dbReference type="NCBIfam" id="NF009498">
    <property type="entry name" value="PRK12858.1"/>
    <property type="match status" value="1"/>
</dbReference>
<dbReference type="InterPro" id="IPR050552">
    <property type="entry name" value="LacD_aldolase"/>
</dbReference>
<evidence type="ECO:0000256" key="5">
    <source>
        <dbReference type="ARBA" id="ARBA00023239"/>
    </source>
</evidence>
<dbReference type="GO" id="GO:0009025">
    <property type="term" value="F:tagatose-bisphosphate aldolase activity"/>
    <property type="evidence" value="ECO:0007669"/>
    <property type="project" value="UniProtKB-UniRule"/>
</dbReference>
<accession>A0A3D4S3K4</accession>
<dbReference type="PANTHER" id="PTHR39340">
    <property type="entry name" value="SULFOFRUCTOSEPHOSPHATE ALDOLASE"/>
    <property type="match status" value="1"/>
</dbReference>
<dbReference type="PANTHER" id="PTHR39340:SF1">
    <property type="entry name" value="SULFOFRUCTOSEPHOSPHATE ALDOLASE"/>
    <property type="match status" value="1"/>
</dbReference>
<dbReference type="InterPro" id="IPR013785">
    <property type="entry name" value="Aldolase_TIM"/>
</dbReference>
<dbReference type="NCBIfam" id="NF009065">
    <property type="entry name" value="PRK12399.1"/>
    <property type="match status" value="1"/>
</dbReference>
<reference evidence="7 8" key="1">
    <citation type="journal article" date="2018" name="Nat. Biotechnol.">
        <title>A standardized bacterial taxonomy based on genome phylogeny substantially revises the tree of life.</title>
        <authorList>
            <person name="Parks D.H."/>
            <person name="Chuvochina M."/>
            <person name="Waite D.W."/>
            <person name="Rinke C."/>
            <person name="Skarshewski A."/>
            <person name="Chaumeil P.A."/>
            <person name="Hugenholtz P."/>
        </authorList>
    </citation>
    <scope>NUCLEOTIDE SEQUENCE [LARGE SCALE GENOMIC DNA]</scope>
    <source>
        <strain evidence="7">UBA11306</strain>
    </source>
</reference>
<keyword evidence="4 6" id="KW-0423">Lactose metabolism</keyword>
<proteinExistence type="inferred from homology"/>
<dbReference type="GO" id="GO:0019512">
    <property type="term" value="P:lactose catabolic process via tagatose-6-phosphate"/>
    <property type="evidence" value="ECO:0007669"/>
    <property type="project" value="UniProtKB-UniRule"/>
</dbReference>
<gene>
    <name evidence="6 7" type="primary">lacD</name>
    <name evidence="7" type="ORF">DIW15_00025</name>
</gene>
<comment type="catalytic activity">
    <reaction evidence="1 6">
        <text>D-tagatofuranose 1,6-bisphosphate = D-glyceraldehyde 3-phosphate + dihydroxyacetone phosphate</text>
        <dbReference type="Rhea" id="RHEA:22948"/>
        <dbReference type="ChEBI" id="CHEBI:57642"/>
        <dbReference type="ChEBI" id="CHEBI:58694"/>
        <dbReference type="ChEBI" id="CHEBI:59776"/>
        <dbReference type="EC" id="4.1.2.40"/>
    </reaction>
</comment>
<dbReference type="SUPFAM" id="SSF51569">
    <property type="entry name" value="Aldolase"/>
    <property type="match status" value="1"/>
</dbReference>
<comment type="similarity">
    <text evidence="3 6">Belongs to the aldolase LacD family.</text>
</comment>
<dbReference type="AlphaFoldDB" id="A0A3D4S3K4"/>
<dbReference type="SMART" id="SM01133">
    <property type="entry name" value="DeoC"/>
    <property type="match status" value="1"/>
</dbReference>
<comment type="caution">
    <text evidence="7">The sequence shown here is derived from an EMBL/GenBank/DDBJ whole genome shotgun (WGS) entry which is preliminary data.</text>
</comment>
<evidence type="ECO:0000256" key="1">
    <source>
        <dbReference type="ARBA" id="ARBA00000567"/>
    </source>
</evidence>
<dbReference type="GO" id="GO:2001059">
    <property type="term" value="P:D-tagatose 6-phosphate catabolic process"/>
    <property type="evidence" value="ECO:0007669"/>
    <property type="project" value="UniProtKB-UniRule"/>
</dbReference>
<dbReference type="GO" id="GO:0009024">
    <property type="term" value="F:tagatose-6-phosphate kinase activity"/>
    <property type="evidence" value="ECO:0007669"/>
    <property type="project" value="InterPro"/>
</dbReference>
<dbReference type="Pfam" id="PF01791">
    <property type="entry name" value="DeoC"/>
    <property type="match status" value="1"/>
</dbReference>
<name>A0A3D4S3K4_9ENTE</name>
<evidence type="ECO:0000256" key="3">
    <source>
        <dbReference type="ARBA" id="ARBA00008679"/>
    </source>
</evidence>
<evidence type="ECO:0000256" key="6">
    <source>
        <dbReference type="HAMAP-Rule" id="MF_00734"/>
    </source>
</evidence>
<dbReference type="UniPathway" id="UPA00704">
    <property type="reaction ID" value="UER00716"/>
</dbReference>
<evidence type="ECO:0000256" key="2">
    <source>
        <dbReference type="ARBA" id="ARBA00005191"/>
    </source>
</evidence>